<dbReference type="RefSeq" id="WP_378525043.1">
    <property type="nucleotide sequence ID" value="NZ_JBHSNW010000088.1"/>
</dbReference>
<evidence type="ECO:0000313" key="1">
    <source>
        <dbReference type="EMBL" id="MFC5822223.1"/>
    </source>
</evidence>
<organism evidence="1 2">
    <name type="scientific">Nonomuraea harbinensis</name>
    <dbReference type="NCBI Taxonomy" id="1286938"/>
    <lineage>
        <taxon>Bacteria</taxon>
        <taxon>Bacillati</taxon>
        <taxon>Actinomycetota</taxon>
        <taxon>Actinomycetes</taxon>
        <taxon>Streptosporangiales</taxon>
        <taxon>Streptosporangiaceae</taxon>
        <taxon>Nonomuraea</taxon>
    </lineage>
</organism>
<name>A0ABW1C934_9ACTN</name>
<dbReference type="Proteomes" id="UP001596096">
    <property type="component" value="Unassembled WGS sequence"/>
</dbReference>
<gene>
    <name evidence="1" type="ORF">ACFPUY_44705</name>
</gene>
<sequence>GTGQSVTDFDGNTITDAPLLQGQVLQEQSWKMTALSPRAYTEVDSTRYEYTITPTGTGTGERQIALVLATRERSREKLSNGNWRYTDERTAYNNDGLPIRVNDYGQEGIAADNTCTSTTYARNTDAGQWMTAFPSVVEERAGDSCTSGTLIGKNITLYDAGTNPATNKPSDGNPTE</sequence>
<proteinExistence type="predicted"/>
<accession>A0ABW1C934</accession>
<feature type="non-terminal residue" evidence="1">
    <location>
        <position position="176"/>
    </location>
</feature>
<keyword evidence="2" id="KW-1185">Reference proteome</keyword>
<protein>
    <submittedName>
        <fullName evidence="1">Uncharacterized protein</fullName>
    </submittedName>
</protein>
<reference evidence="2" key="1">
    <citation type="journal article" date="2019" name="Int. J. Syst. Evol. Microbiol.">
        <title>The Global Catalogue of Microorganisms (GCM) 10K type strain sequencing project: providing services to taxonomists for standard genome sequencing and annotation.</title>
        <authorList>
            <consortium name="The Broad Institute Genomics Platform"/>
            <consortium name="The Broad Institute Genome Sequencing Center for Infectious Disease"/>
            <person name="Wu L."/>
            <person name="Ma J."/>
        </authorList>
    </citation>
    <scope>NUCLEOTIDE SEQUENCE [LARGE SCALE GENOMIC DNA]</scope>
    <source>
        <strain evidence="2">CGMCC 4.7106</strain>
    </source>
</reference>
<comment type="caution">
    <text evidence="1">The sequence shown here is derived from an EMBL/GenBank/DDBJ whole genome shotgun (WGS) entry which is preliminary data.</text>
</comment>
<evidence type="ECO:0000313" key="2">
    <source>
        <dbReference type="Proteomes" id="UP001596096"/>
    </source>
</evidence>
<feature type="non-terminal residue" evidence="1">
    <location>
        <position position="1"/>
    </location>
</feature>
<dbReference type="EMBL" id="JBHSNW010000088">
    <property type="protein sequence ID" value="MFC5822223.1"/>
    <property type="molecule type" value="Genomic_DNA"/>
</dbReference>